<gene>
    <name evidence="11" type="ORF">D9Q98_006613</name>
</gene>
<dbReference type="GO" id="GO:0005739">
    <property type="term" value="C:mitochondrion"/>
    <property type="evidence" value="ECO:0007669"/>
    <property type="project" value="TreeGrafter"/>
</dbReference>
<dbReference type="SUPFAM" id="SSF102741">
    <property type="entry name" value="Obg GTP-binding protein C-terminal domain"/>
    <property type="match status" value="1"/>
</dbReference>
<dbReference type="InterPro" id="IPR036346">
    <property type="entry name" value="GTP-bd_prot_GTP1/OBG_C_sf"/>
</dbReference>
<dbReference type="AlphaFoldDB" id="A0A9D4YV92"/>
<evidence type="ECO:0000259" key="9">
    <source>
        <dbReference type="PROSITE" id="PS51881"/>
    </source>
</evidence>
<dbReference type="NCBIfam" id="TIGR03595">
    <property type="entry name" value="Obg_CgtA_exten"/>
    <property type="match status" value="1"/>
</dbReference>
<dbReference type="Proteomes" id="UP001055712">
    <property type="component" value="Unassembled WGS sequence"/>
</dbReference>
<dbReference type="Gene3D" id="3.30.300.350">
    <property type="entry name" value="GTP-binding protein OBG, C-terminal domain"/>
    <property type="match status" value="1"/>
</dbReference>
<evidence type="ECO:0000256" key="5">
    <source>
        <dbReference type="ARBA" id="ARBA00022842"/>
    </source>
</evidence>
<dbReference type="SUPFAM" id="SSF82051">
    <property type="entry name" value="Obg GTP-binding protein N-terminal domain"/>
    <property type="match status" value="1"/>
</dbReference>
<dbReference type="OrthoDB" id="347018at2759"/>
<dbReference type="InterPro" id="IPR006169">
    <property type="entry name" value="GTP1_OBG_dom"/>
</dbReference>
<evidence type="ECO:0000256" key="2">
    <source>
        <dbReference type="ARBA" id="ARBA00007699"/>
    </source>
</evidence>
<dbReference type="InterPro" id="IPR006073">
    <property type="entry name" value="GTP-bd"/>
</dbReference>
<dbReference type="GO" id="GO:0003924">
    <property type="term" value="F:GTPase activity"/>
    <property type="evidence" value="ECO:0007669"/>
    <property type="project" value="InterPro"/>
</dbReference>
<dbReference type="Pfam" id="PF01926">
    <property type="entry name" value="MMR_HSR1"/>
    <property type="match status" value="1"/>
</dbReference>
<name>A0A9D4YV92_CHLVU</name>
<sequence length="630" mass="67421">MAECLVGFGGACARLNTTPAPRQPLHARRQWARATRDAIATGAMRGKRTQQATAPPEDAPDLTLGSEAFEGEEWQPPGERPVDDFLGLDDEEVEEEEDGPGATWVTFEQEQQAIAQLDAAEAAAAAKPRSKAVHYSPAAEEEEEAGSGRSGKRLPAEVRCFDTARIFVKGGDGGRGCVAFRREKFVPRGGPSGGNGGNGGSVYLEADPTLNSLMAFRRQVHFRADPGVPGQGSDMHGANAKDTIIPVPPGTMVRDRSAGEEAPPLFELLHPGDRVLVAAGGRGGRGNLSFKSARNTAPALAEFGEKGVEGWMDLELKLVADVGIIGIPNAGKSTLLSVVSAAKPKIANYPFTTLVPNLGVCNLDFRTTVFADVPGLLEGAHAGVGLGHQFLRHCQRCRVLVHVVDGTSPDPMGDYRAIRQELELFNPDLAAKPQVVAYNKVDVPDSSDYWEDVREALAAEGVPPESCFAISAVSGRGVTELVRAVRTVLDALPAEPEPEREQQTAAPPPVALPGRRDSHAKIGEFSVESDLSGPRVWYIKGAAIERFAQMTDWGYYEAARRFQRVLVAGGIDSALQAQGVMDGDTVVIGDLEFDYSSDKSEAGMYDRWFKERKAAGIVGRGQARWPHATG</sequence>
<evidence type="ECO:0000256" key="3">
    <source>
        <dbReference type="ARBA" id="ARBA00022723"/>
    </source>
</evidence>
<evidence type="ECO:0000313" key="11">
    <source>
        <dbReference type="EMBL" id="KAI3428233.1"/>
    </source>
</evidence>
<comment type="similarity">
    <text evidence="2">Belongs to the TRAFAC class OBG-HflX-like GTPase superfamily. OBG GTPase family.</text>
</comment>
<dbReference type="InterPro" id="IPR031167">
    <property type="entry name" value="G_OBG"/>
</dbReference>
<evidence type="ECO:0000313" key="12">
    <source>
        <dbReference type="Proteomes" id="UP001055712"/>
    </source>
</evidence>
<dbReference type="NCBIfam" id="NF008955">
    <property type="entry name" value="PRK12297.1"/>
    <property type="match status" value="1"/>
</dbReference>
<reference evidence="11" key="1">
    <citation type="journal article" date="2019" name="Plant J.">
        <title>Chlorella vulgaris genome assembly and annotation reveals the molecular basis for metabolic acclimation to high light conditions.</title>
        <authorList>
            <person name="Cecchin M."/>
            <person name="Marcolungo L."/>
            <person name="Rossato M."/>
            <person name="Girolomoni L."/>
            <person name="Cosentino E."/>
            <person name="Cuine S."/>
            <person name="Li-Beisson Y."/>
            <person name="Delledonne M."/>
            <person name="Ballottari M."/>
        </authorList>
    </citation>
    <scope>NUCLEOTIDE SEQUENCE</scope>
    <source>
        <strain evidence="11">211/11P</strain>
    </source>
</reference>
<organism evidence="11 12">
    <name type="scientific">Chlorella vulgaris</name>
    <name type="common">Green alga</name>
    <dbReference type="NCBI Taxonomy" id="3077"/>
    <lineage>
        <taxon>Eukaryota</taxon>
        <taxon>Viridiplantae</taxon>
        <taxon>Chlorophyta</taxon>
        <taxon>core chlorophytes</taxon>
        <taxon>Trebouxiophyceae</taxon>
        <taxon>Chlorellales</taxon>
        <taxon>Chlorellaceae</taxon>
        <taxon>Chlorella clade</taxon>
        <taxon>Chlorella</taxon>
    </lineage>
</organism>
<keyword evidence="4" id="KW-0547">Nucleotide-binding</keyword>
<dbReference type="PROSITE" id="PS51881">
    <property type="entry name" value="OCT"/>
    <property type="match status" value="1"/>
</dbReference>
<dbReference type="PRINTS" id="PR00326">
    <property type="entry name" value="GTP1OBG"/>
</dbReference>
<reference evidence="11" key="2">
    <citation type="submission" date="2020-11" db="EMBL/GenBank/DDBJ databases">
        <authorList>
            <person name="Cecchin M."/>
            <person name="Marcolungo L."/>
            <person name="Rossato M."/>
            <person name="Girolomoni L."/>
            <person name="Cosentino E."/>
            <person name="Cuine S."/>
            <person name="Li-Beisson Y."/>
            <person name="Delledonne M."/>
            <person name="Ballottari M."/>
        </authorList>
    </citation>
    <scope>NUCLEOTIDE SEQUENCE</scope>
    <source>
        <strain evidence="11">211/11P</strain>
        <tissue evidence="11">Whole cell</tissue>
    </source>
</reference>
<dbReference type="InterPro" id="IPR014100">
    <property type="entry name" value="GTP-bd_Obg/CgtA"/>
</dbReference>
<keyword evidence="3" id="KW-0479">Metal-binding</keyword>
<keyword evidence="5" id="KW-0460">Magnesium</keyword>
<dbReference type="InterPro" id="IPR006074">
    <property type="entry name" value="GTP1-OBG_CS"/>
</dbReference>
<dbReference type="CDD" id="cd01898">
    <property type="entry name" value="Obg"/>
    <property type="match status" value="1"/>
</dbReference>
<dbReference type="SUPFAM" id="SSF52540">
    <property type="entry name" value="P-loop containing nucleoside triphosphate hydrolases"/>
    <property type="match status" value="1"/>
</dbReference>
<feature type="region of interest" description="Disordered" evidence="7">
    <location>
        <begin position="493"/>
        <end position="515"/>
    </location>
</feature>
<dbReference type="NCBIfam" id="NF008956">
    <property type="entry name" value="PRK12299.1"/>
    <property type="match status" value="1"/>
</dbReference>
<dbReference type="NCBIfam" id="TIGR02729">
    <property type="entry name" value="Obg_CgtA"/>
    <property type="match status" value="1"/>
</dbReference>
<dbReference type="GO" id="GO:0000287">
    <property type="term" value="F:magnesium ion binding"/>
    <property type="evidence" value="ECO:0007669"/>
    <property type="project" value="InterPro"/>
</dbReference>
<protein>
    <submittedName>
        <fullName evidence="11">Uncharacterized protein</fullName>
    </submittedName>
</protein>
<dbReference type="Pfam" id="PF01018">
    <property type="entry name" value="GTP1_OBG"/>
    <property type="match status" value="1"/>
</dbReference>
<dbReference type="PROSITE" id="PS51710">
    <property type="entry name" value="G_OBG"/>
    <property type="match status" value="1"/>
</dbReference>
<evidence type="ECO:0000259" key="10">
    <source>
        <dbReference type="PROSITE" id="PS51883"/>
    </source>
</evidence>
<evidence type="ECO:0000256" key="4">
    <source>
        <dbReference type="ARBA" id="ARBA00022741"/>
    </source>
</evidence>
<feature type="region of interest" description="Disordered" evidence="7">
    <location>
        <begin position="228"/>
        <end position="248"/>
    </location>
</feature>
<evidence type="ECO:0000256" key="1">
    <source>
        <dbReference type="ARBA" id="ARBA00001946"/>
    </source>
</evidence>
<dbReference type="PROSITE" id="PS51883">
    <property type="entry name" value="OBG"/>
    <property type="match status" value="1"/>
</dbReference>
<evidence type="ECO:0000256" key="7">
    <source>
        <dbReference type="SAM" id="MobiDB-lite"/>
    </source>
</evidence>
<dbReference type="GO" id="GO:0005525">
    <property type="term" value="F:GTP binding"/>
    <property type="evidence" value="ECO:0007669"/>
    <property type="project" value="UniProtKB-KW"/>
</dbReference>
<dbReference type="InterPro" id="IPR015349">
    <property type="entry name" value="OCT_dom"/>
</dbReference>
<dbReference type="EMBL" id="SIDB01000009">
    <property type="protein sequence ID" value="KAI3428233.1"/>
    <property type="molecule type" value="Genomic_DNA"/>
</dbReference>
<dbReference type="Gene3D" id="2.70.210.12">
    <property type="entry name" value="GTP1/OBG domain"/>
    <property type="match status" value="1"/>
</dbReference>
<dbReference type="Gene3D" id="3.40.50.300">
    <property type="entry name" value="P-loop containing nucleotide triphosphate hydrolases"/>
    <property type="match status" value="1"/>
</dbReference>
<feature type="domain" description="OCT" evidence="9">
    <location>
        <begin position="517"/>
        <end position="597"/>
    </location>
</feature>
<keyword evidence="6" id="KW-0342">GTP-binding</keyword>
<feature type="region of interest" description="Disordered" evidence="7">
    <location>
        <begin position="42"/>
        <end position="85"/>
    </location>
</feature>
<dbReference type="Pfam" id="PF09269">
    <property type="entry name" value="DUF1967"/>
    <property type="match status" value="1"/>
</dbReference>
<dbReference type="PANTHER" id="PTHR11702:SF44">
    <property type="entry name" value="GTP-BINDING PROTEIN OBGC, CHLOROPLASTIC"/>
    <property type="match status" value="1"/>
</dbReference>
<evidence type="ECO:0000259" key="8">
    <source>
        <dbReference type="PROSITE" id="PS51710"/>
    </source>
</evidence>
<comment type="cofactor">
    <cofactor evidence="1">
        <name>Mg(2+)</name>
        <dbReference type="ChEBI" id="CHEBI:18420"/>
    </cofactor>
</comment>
<dbReference type="InterPro" id="IPR036726">
    <property type="entry name" value="GTP1_OBG_dom_sf"/>
</dbReference>
<keyword evidence="12" id="KW-1185">Reference proteome</keyword>
<dbReference type="GO" id="GO:0042254">
    <property type="term" value="P:ribosome biogenesis"/>
    <property type="evidence" value="ECO:0007669"/>
    <property type="project" value="UniProtKB-UniRule"/>
</dbReference>
<feature type="region of interest" description="Disordered" evidence="7">
    <location>
        <begin position="129"/>
        <end position="152"/>
    </location>
</feature>
<dbReference type="InterPro" id="IPR027417">
    <property type="entry name" value="P-loop_NTPase"/>
</dbReference>
<dbReference type="HAMAP" id="MF_01454">
    <property type="entry name" value="GTPase_Obg"/>
    <property type="match status" value="1"/>
</dbReference>
<proteinExistence type="inferred from homology"/>
<feature type="domain" description="OBG-type G" evidence="8">
    <location>
        <begin position="320"/>
        <end position="490"/>
    </location>
</feature>
<dbReference type="PROSITE" id="PS00905">
    <property type="entry name" value="GTP1_OBG"/>
    <property type="match status" value="1"/>
</dbReference>
<dbReference type="InterPro" id="IPR045086">
    <property type="entry name" value="OBG_GTPase"/>
</dbReference>
<dbReference type="FunFam" id="2.70.210.12:FF:000001">
    <property type="entry name" value="GTPase Obg"/>
    <property type="match status" value="1"/>
</dbReference>
<evidence type="ECO:0000256" key="6">
    <source>
        <dbReference type="ARBA" id="ARBA00023134"/>
    </source>
</evidence>
<comment type="caution">
    <text evidence="11">The sequence shown here is derived from an EMBL/GenBank/DDBJ whole genome shotgun (WGS) entry which is preliminary data.</text>
</comment>
<dbReference type="PANTHER" id="PTHR11702">
    <property type="entry name" value="DEVELOPMENTALLY REGULATED GTP-BINDING PROTEIN-RELATED"/>
    <property type="match status" value="1"/>
</dbReference>
<accession>A0A9D4YV92</accession>
<dbReference type="NCBIfam" id="NF008954">
    <property type="entry name" value="PRK12296.1"/>
    <property type="match status" value="1"/>
</dbReference>
<feature type="domain" description="Obg" evidence="10">
    <location>
        <begin position="158"/>
        <end position="319"/>
    </location>
</feature>